<dbReference type="Proteomes" id="UP001487740">
    <property type="component" value="Unassembled WGS sequence"/>
</dbReference>
<name>A0AAW0U3A5_SCYPA</name>
<dbReference type="EMBL" id="JARAKH010000020">
    <property type="protein sequence ID" value="KAK8393893.1"/>
    <property type="molecule type" value="Genomic_DNA"/>
</dbReference>
<dbReference type="EMBL" id="JARAKH010000020">
    <property type="protein sequence ID" value="KAK8393892.1"/>
    <property type="molecule type" value="Genomic_DNA"/>
</dbReference>
<reference evidence="2 3" key="1">
    <citation type="submission" date="2023-03" db="EMBL/GenBank/DDBJ databases">
        <title>High-quality genome of Scylla paramamosain provides insights in environmental adaptation.</title>
        <authorList>
            <person name="Zhang L."/>
        </authorList>
    </citation>
    <scope>NUCLEOTIDE SEQUENCE [LARGE SCALE GENOMIC DNA]</scope>
    <source>
        <strain evidence="2">LZ_2023a</strain>
        <tissue evidence="2">Muscle</tissue>
    </source>
</reference>
<evidence type="ECO:0000313" key="3">
    <source>
        <dbReference type="Proteomes" id="UP001487740"/>
    </source>
</evidence>
<keyword evidence="1" id="KW-1133">Transmembrane helix</keyword>
<evidence type="ECO:0000256" key="1">
    <source>
        <dbReference type="SAM" id="Phobius"/>
    </source>
</evidence>
<evidence type="ECO:0000313" key="2">
    <source>
        <dbReference type="EMBL" id="KAK8393893.1"/>
    </source>
</evidence>
<proteinExistence type="predicted"/>
<keyword evidence="1" id="KW-0472">Membrane</keyword>
<organism evidence="2 3">
    <name type="scientific">Scylla paramamosain</name>
    <name type="common">Mud crab</name>
    <dbReference type="NCBI Taxonomy" id="85552"/>
    <lineage>
        <taxon>Eukaryota</taxon>
        <taxon>Metazoa</taxon>
        <taxon>Ecdysozoa</taxon>
        <taxon>Arthropoda</taxon>
        <taxon>Crustacea</taxon>
        <taxon>Multicrustacea</taxon>
        <taxon>Malacostraca</taxon>
        <taxon>Eumalacostraca</taxon>
        <taxon>Eucarida</taxon>
        <taxon>Decapoda</taxon>
        <taxon>Pleocyemata</taxon>
        <taxon>Brachyura</taxon>
        <taxon>Eubrachyura</taxon>
        <taxon>Portunoidea</taxon>
        <taxon>Portunidae</taxon>
        <taxon>Portuninae</taxon>
        <taxon>Scylla</taxon>
    </lineage>
</organism>
<dbReference type="AlphaFoldDB" id="A0AAW0U3A5"/>
<sequence>MAMAMEEASPRQDEGNLTTIVEESLDELVDAIEEGLGLDDGDLSTLADSPTSSFGNVVYSTVGFVLGGLMLFVSIFDTTRKACYNVL</sequence>
<comment type="caution">
    <text evidence="2">The sequence shown here is derived from an EMBL/GenBank/DDBJ whole genome shotgun (WGS) entry which is preliminary data.</text>
</comment>
<protein>
    <submittedName>
        <fullName evidence="2">Uncharacterized protein</fullName>
    </submittedName>
</protein>
<keyword evidence="3" id="KW-1185">Reference proteome</keyword>
<accession>A0AAW0U3A5</accession>
<keyword evidence="1" id="KW-0812">Transmembrane</keyword>
<gene>
    <name evidence="2" type="ORF">O3P69_006910</name>
</gene>
<feature type="transmembrane region" description="Helical" evidence="1">
    <location>
        <begin position="57"/>
        <end position="76"/>
    </location>
</feature>